<evidence type="ECO:0000256" key="1">
    <source>
        <dbReference type="ARBA" id="ARBA00011051"/>
    </source>
</evidence>
<comment type="similarity">
    <text evidence="1">Belongs to the bleomycin resistance protein family.</text>
</comment>
<organism evidence="5 6">
    <name type="scientific">Cohnella zeiphila</name>
    <dbReference type="NCBI Taxonomy" id="2761120"/>
    <lineage>
        <taxon>Bacteria</taxon>
        <taxon>Bacillati</taxon>
        <taxon>Bacillota</taxon>
        <taxon>Bacilli</taxon>
        <taxon>Bacillales</taxon>
        <taxon>Paenibacillaceae</taxon>
        <taxon>Cohnella</taxon>
    </lineage>
</organism>
<dbReference type="GO" id="GO:0046677">
    <property type="term" value="P:response to antibiotic"/>
    <property type="evidence" value="ECO:0007669"/>
    <property type="project" value="UniProtKB-KW"/>
</dbReference>
<gene>
    <name evidence="5" type="ORF">H7C18_07645</name>
</gene>
<dbReference type="CDD" id="cd08349">
    <property type="entry name" value="BLMA_like"/>
    <property type="match status" value="1"/>
</dbReference>
<evidence type="ECO:0000256" key="3">
    <source>
        <dbReference type="ARBA" id="ARBA00023251"/>
    </source>
</evidence>
<name>A0A7X0VUX9_9BACL</name>
<dbReference type="InterPro" id="IPR037523">
    <property type="entry name" value="VOC_core"/>
</dbReference>
<dbReference type="SUPFAM" id="SSF54593">
    <property type="entry name" value="Glyoxalase/Bleomycin resistance protein/Dihydroxybiphenyl dioxygenase"/>
    <property type="match status" value="1"/>
</dbReference>
<evidence type="ECO:0000259" key="4">
    <source>
        <dbReference type="PROSITE" id="PS51819"/>
    </source>
</evidence>
<comment type="caution">
    <text evidence="5">The sequence shown here is derived from an EMBL/GenBank/DDBJ whole genome shotgun (WGS) entry which is preliminary data.</text>
</comment>
<dbReference type="PROSITE" id="PS51819">
    <property type="entry name" value="VOC"/>
    <property type="match status" value="1"/>
</dbReference>
<dbReference type="AlphaFoldDB" id="A0A7X0VUX9"/>
<dbReference type="EMBL" id="JACJVO010000009">
    <property type="protein sequence ID" value="MBB6730777.1"/>
    <property type="molecule type" value="Genomic_DNA"/>
</dbReference>
<dbReference type="InterPro" id="IPR000335">
    <property type="entry name" value="Bleomycin-R"/>
</dbReference>
<evidence type="ECO:0000256" key="2">
    <source>
        <dbReference type="ARBA" id="ARBA00021572"/>
    </source>
</evidence>
<protein>
    <recommendedName>
        <fullName evidence="2">Bleomycin resistance protein</fullName>
    </recommendedName>
</protein>
<sequence>MNQVSERFDGHVPVTFHAPVPILRIFDVDKAKEFYLDYLDFRLDWEHRFDPDAPLYAQISSGDCVLHLSEHHGDGTPGTIVRIGTDGLDELHRRLAAKAYKYMRPGIEDGPGGREACVIDPFNNRLVFCER</sequence>
<dbReference type="Pfam" id="PF19581">
    <property type="entry name" value="Glyoxalase_7"/>
    <property type="match status" value="1"/>
</dbReference>
<evidence type="ECO:0000313" key="6">
    <source>
        <dbReference type="Proteomes" id="UP000564644"/>
    </source>
</evidence>
<dbReference type="Gene3D" id="3.10.180.10">
    <property type="entry name" value="2,3-Dihydroxybiphenyl 1,2-Dioxygenase, domain 1"/>
    <property type="match status" value="1"/>
</dbReference>
<feature type="domain" description="VOC" evidence="4">
    <location>
        <begin position="15"/>
        <end position="131"/>
    </location>
</feature>
<reference evidence="5 6" key="1">
    <citation type="submission" date="2020-08" db="EMBL/GenBank/DDBJ databases">
        <title>Cohnella phylogeny.</title>
        <authorList>
            <person name="Dunlap C."/>
        </authorList>
    </citation>
    <scope>NUCLEOTIDE SEQUENCE [LARGE SCALE GENOMIC DNA]</scope>
    <source>
        <strain evidence="5 6">CBP 2801</strain>
    </source>
</reference>
<accession>A0A7X0VUX9</accession>
<dbReference type="Proteomes" id="UP000564644">
    <property type="component" value="Unassembled WGS sequence"/>
</dbReference>
<keyword evidence="3" id="KW-0046">Antibiotic resistance</keyword>
<proteinExistence type="inferred from homology"/>
<evidence type="ECO:0000313" key="5">
    <source>
        <dbReference type="EMBL" id="MBB6730777.1"/>
    </source>
</evidence>
<keyword evidence="6" id="KW-1185">Reference proteome</keyword>
<dbReference type="InterPro" id="IPR029068">
    <property type="entry name" value="Glyas_Bleomycin-R_OHBP_Dase"/>
</dbReference>